<organism evidence="2 3">
    <name type="scientific">Kockovaella imperatae</name>
    <dbReference type="NCBI Taxonomy" id="4999"/>
    <lineage>
        <taxon>Eukaryota</taxon>
        <taxon>Fungi</taxon>
        <taxon>Dikarya</taxon>
        <taxon>Basidiomycota</taxon>
        <taxon>Agaricomycotina</taxon>
        <taxon>Tremellomycetes</taxon>
        <taxon>Tremellales</taxon>
        <taxon>Cuniculitremaceae</taxon>
        <taxon>Kockovaella</taxon>
    </lineage>
</organism>
<sequence length="574" mass="67105">MYYYSPAGSSLDLGYTTSVSPTYHHSLVFDGTTGLAKNWTSGEPKHPIEVLMERGQKKWERMLRRQSKSLSEAVQTYRNRYHRDPPKGFEIWYQWARDHNVTFIDDYDQVFRDTHLFYALSPTEFRKRRDESVAESYPSNLHLGPNTPVKVDGGNPNFRGHALGELLQDLRHLLPDEVVLAGSTHDLGSTMMGDDQRQYLETKIAAGEYVDPHDEAFKRLEWNLRHGDRGQTGQASSCPEDSPAWIEDAKRYEREGGPIKGPAPPSFIFDQRMSDDFCYNPDLLKFHGGLSYHYPKGPKMRPMFHQSKYLSAPEFLLTPLDFYKDPADPRNRHLSLSWDEKTENRLQWRGMTTGDFYSVRNGYDWHNSHRIRLHRLTHDKDGDIGIYVKGRRTNTWEWQTWQKEMINKAYMDIGLVDGAHQCDKKDGSCDAINHEIDWMPRMDPEQAVKYKCEIDLFDGNGWSSRFQRLLLSGSVVLKSTIYAEWFSDWLVPWYHYVPVQVSYSELYVILSFFIGAPRTPSTGHDHLAEKIGNHGREFAQNFWRREDMQSYMFRLLLEYIRLGQDDRESWSYTA</sequence>
<dbReference type="GO" id="GO:0016740">
    <property type="term" value="F:transferase activity"/>
    <property type="evidence" value="ECO:0007669"/>
    <property type="project" value="UniProtKB-KW"/>
</dbReference>
<evidence type="ECO:0000313" key="2">
    <source>
        <dbReference type="EMBL" id="ORX41228.1"/>
    </source>
</evidence>
<dbReference type="Proteomes" id="UP000193218">
    <property type="component" value="Unassembled WGS sequence"/>
</dbReference>
<dbReference type="InterPro" id="IPR051091">
    <property type="entry name" value="O-Glucosyltr/Glycosyltrsf_90"/>
</dbReference>
<gene>
    <name evidence="2" type="ORF">BD324DRAFT_574616</name>
</gene>
<evidence type="ECO:0000259" key="1">
    <source>
        <dbReference type="SMART" id="SM00672"/>
    </source>
</evidence>
<dbReference type="PANTHER" id="PTHR12203">
    <property type="entry name" value="KDEL LYS-ASP-GLU-LEU CONTAINING - RELATED"/>
    <property type="match status" value="1"/>
</dbReference>
<feature type="domain" description="Glycosyl transferase CAP10" evidence="1">
    <location>
        <begin position="272"/>
        <end position="566"/>
    </location>
</feature>
<dbReference type="InParanoid" id="A0A1Y1UT84"/>
<dbReference type="Pfam" id="PF05686">
    <property type="entry name" value="Glyco_transf_90"/>
    <property type="match status" value="1"/>
</dbReference>
<proteinExistence type="predicted"/>
<protein>
    <submittedName>
        <fullName evidence="2">Glycosyl transferase family 90-domain-containing protein</fullName>
    </submittedName>
</protein>
<dbReference type="GeneID" id="33554880"/>
<reference evidence="2 3" key="1">
    <citation type="submission" date="2017-03" db="EMBL/GenBank/DDBJ databases">
        <title>Widespread Adenine N6-methylation of Active Genes in Fungi.</title>
        <authorList>
            <consortium name="DOE Joint Genome Institute"/>
            <person name="Mondo S.J."/>
            <person name="Dannebaum R.O."/>
            <person name="Kuo R.C."/>
            <person name="Louie K.B."/>
            <person name="Bewick A.J."/>
            <person name="Labutti K."/>
            <person name="Haridas S."/>
            <person name="Kuo A."/>
            <person name="Salamov A."/>
            <person name="Ahrendt S.R."/>
            <person name="Lau R."/>
            <person name="Bowen B.P."/>
            <person name="Lipzen A."/>
            <person name="Sullivan W."/>
            <person name="Andreopoulos W.B."/>
            <person name="Clum A."/>
            <person name="Lindquist E."/>
            <person name="Daum C."/>
            <person name="Northen T.R."/>
            <person name="Ramamoorthy G."/>
            <person name="Schmitz R.J."/>
            <person name="Gryganskyi A."/>
            <person name="Culley D."/>
            <person name="Magnuson J."/>
            <person name="James T.Y."/>
            <person name="O'Malley M.A."/>
            <person name="Stajich J.E."/>
            <person name="Spatafora J.W."/>
            <person name="Visel A."/>
            <person name="Grigoriev I.V."/>
        </authorList>
    </citation>
    <scope>NUCLEOTIDE SEQUENCE [LARGE SCALE GENOMIC DNA]</scope>
    <source>
        <strain evidence="2 3">NRRL Y-17943</strain>
    </source>
</reference>
<dbReference type="PANTHER" id="PTHR12203:SF118">
    <property type="entry name" value="BETA-1,2-XYLOSYLTRANSFERASE 1"/>
    <property type="match status" value="1"/>
</dbReference>
<keyword evidence="3" id="KW-1185">Reference proteome</keyword>
<dbReference type="RefSeq" id="XP_021874907.1">
    <property type="nucleotide sequence ID" value="XM_022013072.1"/>
</dbReference>
<accession>A0A1Y1UT84</accession>
<dbReference type="AlphaFoldDB" id="A0A1Y1UT84"/>
<evidence type="ECO:0000313" key="3">
    <source>
        <dbReference type="Proteomes" id="UP000193218"/>
    </source>
</evidence>
<dbReference type="SMART" id="SM00672">
    <property type="entry name" value="CAP10"/>
    <property type="match status" value="1"/>
</dbReference>
<comment type="caution">
    <text evidence="2">The sequence shown here is derived from an EMBL/GenBank/DDBJ whole genome shotgun (WGS) entry which is preliminary data.</text>
</comment>
<keyword evidence="2" id="KW-0808">Transferase</keyword>
<dbReference type="InterPro" id="IPR006598">
    <property type="entry name" value="CAP10"/>
</dbReference>
<name>A0A1Y1UT84_9TREE</name>
<dbReference type="EMBL" id="NBSH01000001">
    <property type="protein sequence ID" value="ORX41228.1"/>
    <property type="molecule type" value="Genomic_DNA"/>
</dbReference>
<dbReference type="OrthoDB" id="541052at2759"/>